<dbReference type="Proteomes" id="UP000054217">
    <property type="component" value="Unassembled WGS sequence"/>
</dbReference>
<keyword evidence="3" id="KW-1185">Reference proteome</keyword>
<evidence type="ECO:0000313" key="2">
    <source>
        <dbReference type="EMBL" id="KIO04600.1"/>
    </source>
</evidence>
<dbReference type="HOGENOM" id="CLU_2980070_0_0_1"/>
<reference evidence="2" key="3">
    <citation type="submission" date="2015-02" db="EMBL/GenBank/DDBJ databases">
        <title>Evolutionary Origins and Diversification of the Mycorrhizal Mutualists.</title>
        <authorList>
            <consortium name="DOE Joint Genome Institute"/>
            <consortium name="Mycorrhizal Genomics Consortium"/>
            <person name="Kohler A."/>
            <person name="Kuo A."/>
            <person name="Nagy L.G."/>
            <person name="Floudas D."/>
            <person name="Copeland A."/>
            <person name="Barry K.W."/>
            <person name="Cichocki N."/>
            <person name="Veneault-Fourrey C."/>
            <person name="LaButti K."/>
            <person name="Lindquist E.A."/>
            <person name="Lipzen A."/>
            <person name="Lundell T."/>
            <person name="Morin E."/>
            <person name="Murat C."/>
            <person name="Riley R."/>
            <person name="Ohm R."/>
            <person name="Sun H."/>
            <person name="Tunlid A."/>
            <person name="Henrissat B."/>
            <person name="Grigoriev I.V."/>
            <person name="Hibbett D.S."/>
            <person name="Martin F."/>
        </authorList>
    </citation>
    <scope>NUCLEOTIDE SEQUENCE</scope>
    <source>
        <strain evidence="2 3">Marx 270</strain>
    </source>
</reference>
<evidence type="ECO:0000313" key="3">
    <source>
        <dbReference type="Proteomes" id="UP000054217"/>
    </source>
</evidence>
<gene>
    <name evidence="2" type="ORF">M404DRAFT_1000459</name>
    <name evidence="1" type="ORF">M404DRAFT_1009322</name>
</gene>
<dbReference type="EMBL" id="KN831970">
    <property type="protein sequence ID" value="KIO04600.1"/>
    <property type="molecule type" value="Genomic_DNA"/>
</dbReference>
<reference evidence="2 3" key="1">
    <citation type="submission" date="2014-04" db="EMBL/GenBank/DDBJ databases">
        <authorList>
            <consortium name="DOE Joint Genome Institute"/>
            <person name="Kuo A."/>
            <person name="Kohler A."/>
            <person name="Costa M.D."/>
            <person name="Nagy L.G."/>
            <person name="Floudas D."/>
            <person name="Copeland A."/>
            <person name="Barry K.W."/>
            <person name="Cichocki N."/>
            <person name="Veneault-Fourrey C."/>
            <person name="LaButti K."/>
            <person name="Lindquist E.A."/>
            <person name="Lipzen A."/>
            <person name="Lundell T."/>
            <person name="Morin E."/>
            <person name="Murat C."/>
            <person name="Sun H."/>
            <person name="Tunlid A."/>
            <person name="Henrissat B."/>
            <person name="Grigoriev I.V."/>
            <person name="Hibbett D.S."/>
            <person name="Martin F."/>
            <person name="Nordberg H.P."/>
            <person name="Cantor M.N."/>
            <person name="Hua S.X."/>
        </authorList>
    </citation>
    <scope>NUCLEOTIDE SEQUENCE [LARGE SCALE GENOMIC DNA]</scope>
    <source>
        <strain evidence="2 3">Marx 270</strain>
    </source>
</reference>
<proteinExistence type="predicted"/>
<reference evidence="3" key="2">
    <citation type="submission" date="2015-01" db="EMBL/GenBank/DDBJ databases">
        <title>Evolutionary Origins and Diversification of the Mycorrhizal Mutualists.</title>
        <authorList>
            <consortium name="DOE Joint Genome Institute"/>
            <consortium name="Mycorrhizal Genomics Consortium"/>
            <person name="Kohler A."/>
            <person name="Kuo A."/>
            <person name="Nagy L.G."/>
            <person name="Floudas D."/>
            <person name="Copeland A."/>
            <person name="Barry K.W."/>
            <person name="Cichocki N."/>
            <person name="Veneault-Fourrey C."/>
            <person name="LaButti K."/>
            <person name="Lindquist E.A."/>
            <person name="Lipzen A."/>
            <person name="Lundell T."/>
            <person name="Morin E."/>
            <person name="Murat C."/>
            <person name="Riley R."/>
            <person name="Ohm R."/>
            <person name="Sun H."/>
            <person name="Tunlid A."/>
            <person name="Henrissat B."/>
            <person name="Grigoriev I.V."/>
            <person name="Hibbett D.S."/>
            <person name="Martin F."/>
        </authorList>
    </citation>
    <scope>NUCLEOTIDE SEQUENCE [LARGE SCALE GENOMIC DNA]</scope>
    <source>
        <strain evidence="3">Marx 270</strain>
    </source>
</reference>
<evidence type="ECO:0000313" key="1">
    <source>
        <dbReference type="EMBL" id="KIN92852.1"/>
    </source>
</evidence>
<organism evidence="2 3">
    <name type="scientific">Pisolithus tinctorius Marx 270</name>
    <dbReference type="NCBI Taxonomy" id="870435"/>
    <lineage>
        <taxon>Eukaryota</taxon>
        <taxon>Fungi</taxon>
        <taxon>Dikarya</taxon>
        <taxon>Basidiomycota</taxon>
        <taxon>Agaricomycotina</taxon>
        <taxon>Agaricomycetes</taxon>
        <taxon>Agaricomycetidae</taxon>
        <taxon>Boletales</taxon>
        <taxon>Sclerodermatineae</taxon>
        <taxon>Pisolithaceae</taxon>
        <taxon>Pisolithus</taxon>
    </lineage>
</organism>
<dbReference type="EMBL" id="KN832335">
    <property type="protein sequence ID" value="KIN92852.1"/>
    <property type="molecule type" value="Genomic_DNA"/>
</dbReference>
<dbReference type="AlphaFoldDB" id="A0A0C3NUP5"/>
<sequence length="58" mass="6293">MTSFQQAGADLAVLRFLALLGKYKDGDSDSLRLLYVEDPSEPATKLSAGTAFSQLTKR</sequence>
<protein>
    <submittedName>
        <fullName evidence="2">Uncharacterized protein</fullName>
    </submittedName>
</protein>
<accession>A0A0C3NUP5</accession>
<name>A0A0C3NUP5_PISTI</name>